<protein>
    <recommendedName>
        <fullName evidence="1">RING-type domain-containing protein</fullName>
    </recommendedName>
</protein>
<feature type="domain" description="RING-type" evidence="1">
    <location>
        <begin position="34"/>
        <end position="69"/>
    </location>
</feature>
<dbReference type="Proteomes" id="UP000601435">
    <property type="component" value="Unassembled WGS sequence"/>
</dbReference>
<feature type="non-terminal residue" evidence="2">
    <location>
        <position position="76"/>
    </location>
</feature>
<gene>
    <name evidence="2" type="ORF">SNEC2469_LOCUS21172</name>
</gene>
<feature type="non-terminal residue" evidence="2">
    <location>
        <position position="1"/>
    </location>
</feature>
<dbReference type="Gene3D" id="3.30.40.10">
    <property type="entry name" value="Zinc/RING finger domain, C3HC4 (zinc finger)"/>
    <property type="match status" value="1"/>
</dbReference>
<dbReference type="OrthoDB" id="288178at2759"/>
<name>A0A812XK39_9DINO</name>
<evidence type="ECO:0000313" key="2">
    <source>
        <dbReference type="EMBL" id="CAE7732581.1"/>
    </source>
</evidence>
<evidence type="ECO:0000259" key="1">
    <source>
        <dbReference type="Pfam" id="PF13639"/>
    </source>
</evidence>
<dbReference type="Pfam" id="PF13639">
    <property type="entry name" value="zf-RING_2"/>
    <property type="match status" value="1"/>
</dbReference>
<accession>A0A812XK39</accession>
<reference evidence="2" key="1">
    <citation type="submission" date="2021-02" db="EMBL/GenBank/DDBJ databases">
        <authorList>
            <person name="Dougan E. K."/>
            <person name="Rhodes N."/>
            <person name="Thang M."/>
            <person name="Chan C."/>
        </authorList>
    </citation>
    <scope>NUCLEOTIDE SEQUENCE</scope>
</reference>
<dbReference type="EMBL" id="CAJNJA010037383">
    <property type="protein sequence ID" value="CAE7732581.1"/>
    <property type="molecule type" value="Genomic_DNA"/>
</dbReference>
<dbReference type="AlphaFoldDB" id="A0A812XK39"/>
<organism evidence="2 3">
    <name type="scientific">Symbiodinium necroappetens</name>
    <dbReference type="NCBI Taxonomy" id="1628268"/>
    <lineage>
        <taxon>Eukaryota</taxon>
        <taxon>Sar</taxon>
        <taxon>Alveolata</taxon>
        <taxon>Dinophyceae</taxon>
        <taxon>Suessiales</taxon>
        <taxon>Symbiodiniaceae</taxon>
        <taxon>Symbiodinium</taxon>
    </lineage>
</organism>
<keyword evidence="3" id="KW-1185">Reference proteome</keyword>
<sequence length="76" mass="8079">VSVACVHKDGPSSELQSLIAATAAAVCRCDPEGSCPICLARWTPEDSLIVLSCHHVLHVDCFWKVIMSSGAETLRG</sequence>
<evidence type="ECO:0000313" key="3">
    <source>
        <dbReference type="Proteomes" id="UP000601435"/>
    </source>
</evidence>
<dbReference type="InterPro" id="IPR001841">
    <property type="entry name" value="Znf_RING"/>
</dbReference>
<dbReference type="InterPro" id="IPR013083">
    <property type="entry name" value="Znf_RING/FYVE/PHD"/>
</dbReference>
<comment type="caution">
    <text evidence="2">The sequence shown here is derived from an EMBL/GenBank/DDBJ whole genome shotgun (WGS) entry which is preliminary data.</text>
</comment>
<dbReference type="SUPFAM" id="SSF57850">
    <property type="entry name" value="RING/U-box"/>
    <property type="match status" value="1"/>
</dbReference>
<proteinExistence type="predicted"/>